<accession>A0A841SFG5</accession>
<gene>
    <name evidence="1" type="ORF">HNR71_006345</name>
</gene>
<protein>
    <submittedName>
        <fullName evidence="1">Uncharacterized protein</fullName>
    </submittedName>
</protein>
<reference evidence="1 2" key="1">
    <citation type="submission" date="2020-08" db="EMBL/GenBank/DDBJ databases">
        <title>Sequencing the genomes of 1000 actinobacteria strains.</title>
        <authorList>
            <person name="Klenk H.-P."/>
        </authorList>
    </citation>
    <scope>NUCLEOTIDE SEQUENCE [LARGE SCALE GENOMIC DNA]</scope>
    <source>
        <strain evidence="1 2">DSM 15626</strain>
    </source>
</reference>
<evidence type="ECO:0000313" key="2">
    <source>
        <dbReference type="Proteomes" id="UP000553957"/>
    </source>
</evidence>
<dbReference type="EMBL" id="JACHKF010000001">
    <property type="protein sequence ID" value="MBB6570708.1"/>
    <property type="molecule type" value="Genomic_DNA"/>
</dbReference>
<name>A0A841SFG5_9ACTN</name>
<proteinExistence type="predicted"/>
<sequence>MNTYRGDARRLAKVDPWVGGVAGKLIGKYLFRAK</sequence>
<evidence type="ECO:0000313" key="1">
    <source>
        <dbReference type="EMBL" id="MBB6570708.1"/>
    </source>
</evidence>
<dbReference type="AlphaFoldDB" id="A0A841SFG5"/>
<organism evidence="1 2">
    <name type="scientific">Kribbella sandramycini</name>
    <dbReference type="NCBI Taxonomy" id="60450"/>
    <lineage>
        <taxon>Bacteria</taxon>
        <taxon>Bacillati</taxon>
        <taxon>Actinomycetota</taxon>
        <taxon>Actinomycetes</taxon>
        <taxon>Propionibacteriales</taxon>
        <taxon>Kribbellaceae</taxon>
        <taxon>Kribbella</taxon>
    </lineage>
</organism>
<dbReference type="Proteomes" id="UP000553957">
    <property type="component" value="Unassembled WGS sequence"/>
</dbReference>
<comment type="caution">
    <text evidence="1">The sequence shown here is derived from an EMBL/GenBank/DDBJ whole genome shotgun (WGS) entry which is preliminary data.</text>
</comment>